<dbReference type="Pfam" id="PF00735">
    <property type="entry name" value="Septin"/>
    <property type="match status" value="1"/>
</dbReference>
<dbReference type="PANTHER" id="PTHR18884">
    <property type="entry name" value="SEPTIN"/>
    <property type="match status" value="1"/>
</dbReference>
<keyword evidence="5 8" id="KW-0342">GTP-binding</keyword>
<reference evidence="11" key="2">
    <citation type="submission" date="2025-09" db="UniProtKB">
        <authorList>
            <consortium name="Ensembl"/>
        </authorList>
    </citation>
    <scope>IDENTIFICATION</scope>
</reference>
<dbReference type="SUPFAM" id="SSF52540">
    <property type="entry name" value="P-loop containing nucleoside triphosphate hydrolases"/>
    <property type="match status" value="1"/>
</dbReference>
<name>A0A8C1R6X8_CYPCA</name>
<dbReference type="Ensembl" id="ENSCCRT00010101697.1">
    <property type="protein sequence ID" value="ENSCCRP00010091713.1"/>
    <property type="gene ID" value="ENSCCRG00010038536.1"/>
</dbReference>
<dbReference type="GO" id="GO:0051301">
    <property type="term" value="P:cell division"/>
    <property type="evidence" value="ECO:0007669"/>
    <property type="project" value="UniProtKB-KW"/>
</dbReference>
<feature type="region of interest" description="Disordered" evidence="9">
    <location>
        <begin position="541"/>
        <end position="564"/>
    </location>
</feature>
<sequence>MKKTTSHQALKRSFEVEDVDSSSHSSSPHTRRAPSNVQRSAMSLTSGRYYELGSNGTKPPDTSKPKARTPEPVSRRTELGFDISSNNNGKAIEGSPSPGTARFGLRRPDVLSHSKMPETQKHSVTFSKTLETIAPITRSASTIVPHASAKLPETTFRKSEPPSPADGSARKPETSVTKSPDTKGHDSLHHPPVTTRCPSPNQVGRKSPSSDRQSKYNPILQITSFYGNMADVGKTPVARNEKTNSEFGYVGIDAILEQMRRKAMKQGFEFNIMVVGQSGLGKSTLMNTLFKSKVSRRSLMTSEEERIPKTIEIKSISHDIEEKGVRMKLTVIDTPGFGDQINNENCWQPIMKFINVQYEQYLQEEINIERKKRIPDSRVHCCIYFIPPTGHCLRPIDIEFMRHLSKVVNIVPVIAKADTLTLEERDFFKQKIREDLRANEIDIYPQKEFDEDAEDRIINEKIREMIPFAVVGSDQEYQVNGKRLLGRKTRWGTVEVENTAHCEFAYLRDLLIRTHMQNIKDITSSIHYEMYRVRRLNENNTQPNGQQAIHANGVPEHEVLSHEM</sequence>
<dbReference type="Gene3D" id="3.40.50.300">
    <property type="entry name" value="P-loop containing nucleotide triphosphate hydrolases"/>
    <property type="match status" value="1"/>
</dbReference>
<accession>A0A8C1R6X8</accession>
<reference evidence="11" key="1">
    <citation type="submission" date="2025-08" db="UniProtKB">
        <authorList>
            <consortium name="Ensembl"/>
        </authorList>
    </citation>
    <scope>IDENTIFICATION</scope>
</reference>
<evidence type="ECO:0000313" key="12">
    <source>
        <dbReference type="Proteomes" id="UP000694427"/>
    </source>
</evidence>
<evidence type="ECO:0000256" key="3">
    <source>
        <dbReference type="ARBA" id="ARBA00022618"/>
    </source>
</evidence>
<evidence type="ECO:0000259" key="10">
    <source>
        <dbReference type="PROSITE" id="PS51719"/>
    </source>
</evidence>
<comment type="similarity">
    <text evidence="8">Belongs to the TRAFAC class TrmE-Era-EngA-EngB-Septin-like GTPase superfamily. Septin GTPase family.</text>
</comment>
<keyword evidence="6" id="KW-0206">Cytoskeleton</keyword>
<dbReference type="CDD" id="cd01850">
    <property type="entry name" value="CDC_Septin"/>
    <property type="match status" value="1"/>
</dbReference>
<feature type="domain" description="Septin-type G" evidence="10">
    <location>
        <begin position="266"/>
        <end position="538"/>
    </location>
</feature>
<organism evidence="11 12">
    <name type="scientific">Cyprinus carpio</name>
    <name type="common">Common carp</name>
    <dbReference type="NCBI Taxonomy" id="7962"/>
    <lineage>
        <taxon>Eukaryota</taxon>
        <taxon>Metazoa</taxon>
        <taxon>Chordata</taxon>
        <taxon>Craniata</taxon>
        <taxon>Vertebrata</taxon>
        <taxon>Euteleostomi</taxon>
        <taxon>Actinopterygii</taxon>
        <taxon>Neopterygii</taxon>
        <taxon>Teleostei</taxon>
        <taxon>Ostariophysi</taxon>
        <taxon>Cypriniformes</taxon>
        <taxon>Cyprinidae</taxon>
        <taxon>Cyprininae</taxon>
        <taxon>Cyprinus</taxon>
    </lineage>
</organism>
<dbReference type="InterPro" id="IPR030379">
    <property type="entry name" value="G_SEPTIN_dom"/>
</dbReference>
<dbReference type="PROSITE" id="PS51719">
    <property type="entry name" value="G_SEPTIN"/>
    <property type="match status" value="1"/>
</dbReference>
<evidence type="ECO:0000313" key="11">
    <source>
        <dbReference type="Ensembl" id="ENSCCRP00010091713.1"/>
    </source>
</evidence>
<evidence type="ECO:0000256" key="6">
    <source>
        <dbReference type="ARBA" id="ARBA00023212"/>
    </source>
</evidence>
<keyword evidence="2" id="KW-0963">Cytoplasm</keyword>
<dbReference type="InterPro" id="IPR027417">
    <property type="entry name" value="P-loop_NTPase"/>
</dbReference>
<feature type="compositionally biased region" description="Basic and acidic residues" evidence="9">
    <location>
        <begin position="555"/>
        <end position="564"/>
    </location>
</feature>
<keyword evidence="12" id="KW-1185">Reference proteome</keyword>
<protein>
    <submittedName>
        <fullName evidence="11">Septin 9b</fullName>
    </submittedName>
</protein>
<feature type="compositionally biased region" description="Basic and acidic residues" evidence="9">
    <location>
        <begin position="180"/>
        <end position="189"/>
    </location>
</feature>
<feature type="region of interest" description="Disordered" evidence="9">
    <location>
        <begin position="144"/>
        <end position="217"/>
    </location>
</feature>
<evidence type="ECO:0000256" key="8">
    <source>
        <dbReference type="RuleBase" id="RU004560"/>
    </source>
</evidence>
<evidence type="ECO:0000256" key="4">
    <source>
        <dbReference type="ARBA" id="ARBA00022741"/>
    </source>
</evidence>
<keyword evidence="7" id="KW-0131">Cell cycle</keyword>
<dbReference type="Proteomes" id="UP000694427">
    <property type="component" value="Unplaced"/>
</dbReference>
<evidence type="ECO:0000256" key="1">
    <source>
        <dbReference type="ARBA" id="ARBA00004245"/>
    </source>
</evidence>
<feature type="compositionally biased region" description="Polar residues" evidence="9">
    <location>
        <begin position="36"/>
        <end position="46"/>
    </location>
</feature>
<proteinExistence type="inferred from homology"/>
<dbReference type="GO" id="GO:0005856">
    <property type="term" value="C:cytoskeleton"/>
    <property type="evidence" value="ECO:0007669"/>
    <property type="project" value="UniProtKB-SubCell"/>
</dbReference>
<evidence type="ECO:0000256" key="5">
    <source>
        <dbReference type="ARBA" id="ARBA00023134"/>
    </source>
</evidence>
<comment type="subcellular location">
    <subcellularLocation>
        <location evidence="1">Cytoplasm</location>
        <location evidence="1">Cytoskeleton</location>
    </subcellularLocation>
</comment>
<keyword evidence="3" id="KW-0132">Cell division</keyword>
<dbReference type="AlphaFoldDB" id="A0A8C1R6X8"/>
<evidence type="ECO:0000256" key="9">
    <source>
        <dbReference type="SAM" id="MobiDB-lite"/>
    </source>
</evidence>
<keyword evidence="4 8" id="KW-0547">Nucleotide-binding</keyword>
<dbReference type="InterPro" id="IPR016491">
    <property type="entry name" value="Septin"/>
</dbReference>
<evidence type="ECO:0000256" key="7">
    <source>
        <dbReference type="ARBA" id="ARBA00023306"/>
    </source>
</evidence>
<dbReference type="FunFam" id="3.40.50.300:FF:000143">
    <property type="entry name" value="septin-9 isoform X1"/>
    <property type="match status" value="1"/>
</dbReference>
<feature type="region of interest" description="Disordered" evidence="9">
    <location>
        <begin position="1"/>
        <end position="128"/>
    </location>
</feature>
<feature type="compositionally biased region" description="Basic and acidic residues" evidence="9">
    <location>
        <begin position="106"/>
        <end position="121"/>
    </location>
</feature>
<evidence type="ECO:0000256" key="2">
    <source>
        <dbReference type="ARBA" id="ARBA00022490"/>
    </source>
</evidence>
<dbReference type="GO" id="GO:0005525">
    <property type="term" value="F:GTP binding"/>
    <property type="evidence" value="ECO:0007669"/>
    <property type="project" value="UniProtKB-KW"/>
</dbReference>